<name>A0A212LUG6_9FIRM</name>
<protein>
    <recommendedName>
        <fullName evidence="11">TonB C-terminal domain-containing protein</fullName>
    </recommendedName>
</protein>
<dbReference type="GO" id="GO:0055085">
    <property type="term" value="P:transmembrane transport"/>
    <property type="evidence" value="ECO:0007669"/>
    <property type="project" value="InterPro"/>
</dbReference>
<keyword evidence="5" id="KW-0997">Cell inner membrane</keyword>
<dbReference type="PROSITE" id="PS52015">
    <property type="entry name" value="TONB_CTD"/>
    <property type="match status" value="1"/>
</dbReference>
<feature type="region of interest" description="Disordered" evidence="10">
    <location>
        <begin position="120"/>
        <end position="150"/>
    </location>
</feature>
<dbReference type="GO" id="GO:0098797">
    <property type="term" value="C:plasma membrane protein complex"/>
    <property type="evidence" value="ECO:0007669"/>
    <property type="project" value="TreeGrafter"/>
</dbReference>
<dbReference type="GO" id="GO:0031992">
    <property type="term" value="F:energy transducer activity"/>
    <property type="evidence" value="ECO:0007669"/>
    <property type="project" value="TreeGrafter"/>
</dbReference>
<keyword evidence="6" id="KW-0812">Transmembrane</keyword>
<dbReference type="GO" id="GO:0015031">
    <property type="term" value="P:protein transport"/>
    <property type="evidence" value="ECO:0007669"/>
    <property type="project" value="UniProtKB-KW"/>
</dbReference>
<evidence type="ECO:0000256" key="10">
    <source>
        <dbReference type="SAM" id="MobiDB-lite"/>
    </source>
</evidence>
<keyword evidence="4" id="KW-1003">Cell membrane</keyword>
<evidence type="ECO:0000256" key="2">
    <source>
        <dbReference type="ARBA" id="ARBA00006555"/>
    </source>
</evidence>
<accession>A0A212LUG6</accession>
<dbReference type="InterPro" id="IPR006260">
    <property type="entry name" value="TonB/TolA_C"/>
</dbReference>
<proteinExistence type="inferred from homology"/>
<evidence type="ECO:0000259" key="11">
    <source>
        <dbReference type="PROSITE" id="PS52015"/>
    </source>
</evidence>
<dbReference type="PANTHER" id="PTHR33446">
    <property type="entry name" value="PROTEIN TONB-RELATED"/>
    <property type="match status" value="1"/>
</dbReference>
<feature type="region of interest" description="Disordered" evidence="10">
    <location>
        <begin position="53"/>
        <end position="75"/>
    </location>
</feature>
<dbReference type="Pfam" id="PF03544">
    <property type="entry name" value="TonB_C"/>
    <property type="match status" value="1"/>
</dbReference>
<evidence type="ECO:0000256" key="4">
    <source>
        <dbReference type="ARBA" id="ARBA00022475"/>
    </source>
</evidence>
<feature type="compositionally biased region" description="Polar residues" evidence="10">
    <location>
        <begin position="65"/>
        <end position="75"/>
    </location>
</feature>
<evidence type="ECO:0000256" key="6">
    <source>
        <dbReference type="ARBA" id="ARBA00022692"/>
    </source>
</evidence>
<dbReference type="EMBL" id="FMJE01000003">
    <property type="protein sequence ID" value="SCM81183.1"/>
    <property type="molecule type" value="Genomic_DNA"/>
</dbReference>
<organism evidence="12">
    <name type="scientific">uncultured Sporomusa sp</name>
    <dbReference type="NCBI Taxonomy" id="307249"/>
    <lineage>
        <taxon>Bacteria</taxon>
        <taxon>Bacillati</taxon>
        <taxon>Bacillota</taxon>
        <taxon>Negativicutes</taxon>
        <taxon>Selenomonadales</taxon>
        <taxon>Sporomusaceae</taxon>
        <taxon>Sporomusa</taxon>
        <taxon>environmental samples</taxon>
    </lineage>
</organism>
<keyword evidence="9" id="KW-0472">Membrane</keyword>
<keyword evidence="7" id="KW-0653">Protein transport</keyword>
<evidence type="ECO:0000256" key="8">
    <source>
        <dbReference type="ARBA" id="ARBA00022989"/>
    </source>
</evidence>
<dbReference type="RefSeq" id="WP_075753836.1">
    <property type="nucleotide sequence ID" value="NZ_LT608335.1"/>
</dbReference>
<reference evidence="12" key="1">
    <citation type="submission" date="2016-08" db="EMBL/GenBank/DDBJ databases">
        <authorList>
            <person name="Seilhamer J.J."/>
        </authorList>
    </citation>
    <scope>NUCLEOTIDE SEQUENCE</scope>
    <source>
        <strain evidence="12">86</strain>
    </source>
</reference>
<dbReference type="NCBIfam" id="TIGR01352">
    <property type="entry name" value="tonB_Cterm"/>
    <property type="match status" value="1"/>
</dbReference>
<evidence type="ECO:0000256" key="9">
    <source>
        <dbReference type="ARBA" id="ARBA00023136"/>
    </source>
</evidence>
<comment type="similarity">
    <text evidence="2">Belongs to the TonB family.</text>
</comment>
<evidence type="ECO:0000256" key="7">
    <source>
        <dbReference type="ARBA" id="ARBA00022927"/>
    </source>
</evidence>
<evidence type="ECO:0000256" key="1">
    <source>
        <dbReference type="ARBA" id="ARBA00004383"/>
    </source>
</evidence>
<keyword evidence="8" id="KW-1133">Transmembrane helix</keyword>
<comment type="subcellular location">
    <subcellularLocation>
        <location evidence="1">Cell inner membrane</location>
        <topology evidence="1">Single-pass membrane protein</topology>
        <orientation evidence="1">Periplasmic side</orientation>
    </subcellularLocation>
</comment>
<feature type="compositionally biased region" description="Gly residues" evidence="10">
    <location>
        <begin position="122"/>
        <end position="133"/>
    </location>
</feature>
<gene>
    <name evidence="12" type="ORF">KL86SPO_31362</name>
</gene>
<dbReference type="AlphaFoldDB" id="A0A212LUG6"/>
<evidence type="ECO:0000256" key="5">
    <source>
        <dbReference type="ARBA" id="ARBA00022519"/>
    </source>
</evidence>
<dbReference type="SUPFAM" id="SSF74653">
    <property type="entry name" value="TolA/TonB C-terminal domain"/>
    <property type="match status" value="1"/>
</dbReference>
<dbReference type="InterPro" id="IPR037682">
    <property type="entry name" value="TonB_C"/>
</dbReference>
<dbReference type="PANTHER" id="PTHR33446:SF2">
    <property type="entry name" value="PROTEIN TONB"/>
    <property type="match status" value="1"/>
</dbReference>
<dbReference type="InterPro" id="IPR051045">
    <property type="entry name" value="TonB-dependent_transducer"/>
</dbReference>
<keyword evidence="3" id="KW-0813">Transport</keyword>
<sequence>MRMAGTWGSAFAVALAVHLSVFALVGQGLLAETALEPQFEYMEVELAPLPPAAKPGQAKEIPAASNHSPDLSSNKQVYPAARPAAARLAPVREQTEAWPQVAAVAAAGVSSGVSSSDFSGEAGAGAAAGGGTGNSVSAGGTGPAAEPVDRRPSLAYAPLPEYPVEARRNHWQGKVFVSVLVTAAGRAAEAKVAESSGYDVLDQAAVNVVLYKWRFNPAERGGQAVPGRVRVPVTFSLDR</sequence>
<feature type="domain" description="TonB C-terminal" evidence="11">
    <location>
        <begin position="147"/>
        <end position="239"/>
    </location>
</feature>
<dbReference type="Gene3D" id="3.30.1150.10">
    <property type="match status" value="1"/>
</dbReference>
<evidence type="ECO:0000256" key="3">
    <source>
        <dbReference type="ARBA" id="ARBA00022448"/>
    </source>
</evidence>
<evidence type="ECO:0000313" key="12">
    <source>
        <dbReference type="EMBL" id="SCM81183.1"/>
    </source>
</evidence>